<dbReference type="OrthoDB" id="270727at2"/>
<evidence type="ECO:0000313" key="3">
    <source>
        <dbReference type="Proteomes" id="UP000010798"/>
    </source>
</evidence>
<evidence type="ECO:0000259" key="1">
    <source>
        <dbReference type="Pfam" id="PF07596"/>
    </source>
</evidence>
<dbReference type="Pfam" id="PF07963">
    <property type="entry name" value="N_methyl"/>
    <property type="match status" value="1"/>
</dbReference>
<accession>L0DAQ4</accession>
<dbReference type="Proteomes" id="UP000010798">
    <property type="component" value="Chromosome"/>
</dbReference>
<evidence type="ECO:0000313" key="2">
    <source>
        <dbReference type="EMBL" id="AGA25756.1"/>
    </source>
</evidence>
<dbReference type="SUPFAM" id="SSF54523">
    <property type="entry name" value="Pili subunits"/>
    <property type="match status" value="1"/>
</dbReference>
<dbReference type="EMBL" id="CP003364">
    <property type="protein sequence ID" value="AGA25756.1"/>
    <property type="molecule type" value="Genomic_DNA"/>
</dbReference>
<dbReference type="PANTHER" id="PTHR30093">
    <property type="entry name" value="GENERAL SECRETION PATHWAY PROTEIN G"/>
    <property type="match status" value="1"/>
</dbReference>
<dbReference type="KEGG" id="saci:Sinac_1372"/>
<dbReference type="HOGENOM" id="CLU_041661_0_0_0"/>
<dbReference type="Gene3D" id="3.30.700.10">
    <property type="entry name" value="Glycoprotein, Type 4 Pilin"/>
    <property type="match status" value="1"/>
</dbReference>
<dbReference type="NCBIfam" id="TIGR02532">
    <property type="entry name" value="IV_pilin_GFxxxE"/>
    <property type="match status" value="1"/>
</dbReference>
<dbReference type="Pfam" id="PF07596">
    <property type="entry name" value="SBP_bac_10"/>
    <property type="match status" value="1"/>
</dbReference>
<gene>
    <name evidence="2" type="ordered locus">Sinac_1372</name>
</gene>
<sequence>MRRLRRSAFTLIELLVVIAIIAVLIALLLPAVQAAREAARRIQCVNNMKQLGLAIHNYNSVHSCIPPGRIWAPRPGQASTDFPKIFQGAQNTTWFCLMLPQVEQGNLANSFNYSLGSEGWAGPGTAALDGFFANSTVAATKISSFQCPSDRENKFQVIQSYLGGMLSGVIMSKGNYAASWGNTNWGAGRSSDLSPQYLRSAFGHEGNTTFASITDGTSNTVFVGEVLQGGINDIRGAMWTTVPGGSSFMTRYAPNSVKDYLGLRPGSGTGGDYLNNNQGLFCTNEPLQQLPCDYNASDSDAFAGSRSRHAGGVNALLGDGSVRFIKNSVNQVVWIGLNTIGSGEVLSSDAF</sequence>
<dbReference type="InterPro" id="IPR012902">
    <property type="entry name" value="N_methyl_site"/>
</dbReference>
<keyword evidence="3" id="KW-1185">Reference proteome</keyword>
<dbReference type="NCBIfam" id="TIGR04294">
    <property type="entry name" value="pre_pil_HX9DG"/>
    <property type="match status" value="1"/>
</dbReference>
<dbReference type="eggNOG" id="COG2165">
    <property type="taxonomic scope" value="Bacteria"/>
</dbReference>
<dbReference type="AlphaFoldDB" id="L0DAQ4"/>
<proteinExistence type="predicted"/>
<dbReference type="STRING" id="886293.Sinac_1372"/>
<dbReference type="InterPro" id="IPR011453">
    <property type="entry name" value="DUF1559"/>
</dbReference>
<dbReference type="RefSeq" id="WP_015244930.1">
    <property type="nucleotide sequence ID" value="NC_019892.1"/>
</dbReference>
<dbReference type="PANTHER" id="PTHR30093:SF2">
    <property type="entry name" value="TYPE II SECRETION SYSTEM PROTEIN H"/>
    <property type="match status" value="1"/>
</dbReference>
<dbReference type="InterPro" id="IPR027558">
    <property type="entry name" value="Pre_pil_HX9DG_C"/>
</dbReference>
<name>L0DAQ4_SINAD</name>
<protein>
    <submittedName>
        <fullName evidence="2">Prepilin-type N-terminal cleavage/methylation domain-containing protein</fullName>
    </submittedName>
</protein>
<reference evidence="2 3" key="1">
    <citation type="submission" date="2012-02" db="EMBL/GenBank/DDBJ databases">
        <title>Complete sequence of chromosome of Singulisphaera acidiphila DSM 18658.</title>
        <authorList>
            <consortium name="US DOE Joint Genome Institute (JGI-PGF)"/>
            <person name="Lucas S."/>
            <person name="Copeland A."/>
            <person name="Lapidus A."/>
            <person name="Glavina del Rio T."/>
            <person name="Dalin E."/>
            <person name="Tice H."/>
            <person name="Bruce D."/>
            <person name="Goodwin L."/>
            <person name="Pitluck S."/>
            <person name="Peters L."/>
            <person name="Ovchinnikova G."/>
            <person name="Chertkov O."/>
            <person name="Kyrpides N."/>
            <person name="Mavromatis K."/>
            <person name="Ivanova N."/>
            <person name="Brettin T."/>
            <person name="Detter J.C."/>
            <person name="Han C."/>
            <person name="Larimer F."/>
            <person name="Land M."/>
            <person name="Hauser L."/>
            <person name="Markowitz V."/>
            <person name="Cheng J.-F."/>
            <person name="Hugenholtz P."/>
            <person name="Woyke T."/>
            <person name="Wu D."/>
            <person name="Tindall B."/>
            <person name="Pomrenke H."/>
            <person name="Brambilla E."/>
            <person name="Klenk H.-P."/>
            <person name="Eisen J.A."/>
        </authorList>
    </citation>
    <scope>NUCLEOTIDE SEQUENCE [LARGE SCALE GENOMIC DNA]</scope>
    <source>
        <strain evidence="3">ATCC BAA-1392 / DSM 18658 / VKM B-2454 / MOB10</strain>
    </source>
</reference>
<feature type="domain" description="DUF1559" evidence="1">
    <location>
        <begin position="33"/>
        <end position="331"/>
    </location>
</feature>
<organism evidence="2 3">
    <name type="scientific">Singulisphaera acidiphila (strain ATCC BAA-1392 / DSM 18658 / VKM B-2454 / MOB10)</name>
    <dbReference type="NCBI Taxonomy" id="886293"/>
    <lineage>
        <taxon>Bacteria</taxon>
        <taxon>Pseudomonadati</taxon>
        <taxon>Planctomycetota</taxon>
        <taxon>Planctomycetia</taxon>
        <taxon>Isosphaerales</taxon>
        <taxon>Isosphaeraceae</taxon>
        <taxon>Singulisphaera</taxon>
    </lineage>
</organism>
<dbReference type="InterPro" id="IPR045584">
    <property type="entry name" value="Pilin-like"/>
</dbReference>